<dbReference type="Proteomes" id="UP000250235">
    <property type="component" value="Unassembled WGS sequence"/>
</dbReference>
<reference evidence="1 2" key="1">
    <citation type="journal article" date="2015" name="Proc. Natl. Acad. Sci. U.S.A.">
        <title>The resurrection genome of Boea hygrometrica: A blueprint for survival of dehydration.</title>
        <authorList>
            <person name="Xiao L."/>
            <person name="Yang G."/>
            <person name="Zhang L."/>
            <person name="Yang X."/>
            <person name="Zhao S."/>
            <person name="Ji Z."/>
            <person name="Zhou Q."/>
            <person name="Hu M."/>
            <person name="Wang Y."/>
            <person name="Chen M."/>
            <person name="Xu Y."/>
            <person name="Jin H."/>
            <person name="Xiao X."/>
            <person name="Hu G."/>
            <person name="Bao F."/>
            <person name="Hu Y."/>
            <person name="Wan P."/>
            <person name="Li L."/>
            <person name="Deng X."/>
            <person name="Kuang T."/>
            <person name="Xiang C."/>
            <person name="Zhu J.K."/>
            <person name="Oliver M.J."/>
            <person name="He Y."/>
        </authorList>
    </citation>
    <scope>NUCLEOTIDE SEQUENCE [LARGE SCALE GENOMIC DNA]</scope>
    <source>
        <strain evidence="2">cv. XS01</strain>
    </source>
</reference>
<dbReference type="AlphaFoldDB" id="A0A2Z7B8U7"/>
<dbReference type="EMBL" id="KV010153">
    <property type="protein sequence ID" value="KZV28306.1"/>
    <property type="molecule type" value="Genomic_DNA"/>
</dbReference>
<sequence>MISADPASSAGPEVSTVVAPEVMALRKPLKWSLRWLLRSRHPTHSHAAAAAAAAARCHRKFVSGQLDEENPFVLISSALLVQPDEGVLDLVVDRIGVNYRNLPRGAGFLSKIKTLKLAARPPPRAAAPPTLPVARTCARWLRAGRLPPSQRAAESCCNGLRRRATRWPCRKRPIVRLPCFERPIVRRRRAQIFACRWRWLRHIMAHDEARAPRRWPLFVACHGRWPPGRGASCCAMNDARARDVATNAMRKIYVVAAPPSPAATPVPLRRCRDGWSDFF</sequence>
<evidence type="ECO:0000313" key="1">
    <source>
        <dbReference type="EMBL" id="KZV28306.1"/>
    </source>
</evidence>
<proteinExistence type="predicted"/>
<organism evidence="1 2">
    <name type="scientific">Dorcoceras hygrometricum</name>
    <dbReference type="NCBI Taxonomy" id="472368"/>
    <lineage>
        <taxon>Eukaryota</taxon>
        <taxon>Viridiplantae</taxon>
        <taxon>Streptophyta</taxon>
        <taxon>Embryophyta</taxon>
        <taxon>Tracheophyta</taxon>
        <taxon>Spermatophyta</taxon>
        <taxon>Magnoliopsida</taxon>
        <taxon>eudicotyledons</taxon>
        <taxon>Gunneridae</taxon>
        <taxon>Pentapetalae</taxon>
        <taxon>asterids</taxon>
        <taxon>lamiids</taxon>
        <taxon>Lamiales</taxon>
        <taxon>Gesneriaceae</taxon>
        <taxon>Didymocarpoideae</taxon>
        <taxon>Trichosporeae</taxon>
        <taxon>Loxocarpinae</taxon>
        <taxon>Dorcoceras</taxon>
    </lineage>
</organism>
<protein>
    <submittedName>
        <fullName evidence="1">Uncharacterized protein</fullName>
    </submittedName>
</protein>
<evidence type="ECO:0000313" key="2">
    <source>
        <dbReference type="Proteomes" id="UP000250235"/>
    </source>
</evidence>
<gene>
    <name evidence="1" type="ORF">F511_26903</name>
</gene>
<accession>A0A2Z7B8U7</accession>
<name>A0A2Z7B8U7_9LAMI</name>
<keyword evidence="2" id="KW-1185">Reference proteome</keyword>